<accession>A0A7S3QJD5</accession>
<gene>
    <name evidence="1" type="ORF">CDEB00056_LOCUS24228</name>
</gene>
<dbReference type="AlphaFoldDB" id="A0A7S3QJD5"/>
<sequence length="351" mass="40398">MRSLSLQKRLAIIFAVGLALSILGMDFLVTEETTRGLQEEQETNDDIDTTAPEAVEAADNAEKVGKTDVMNVSNDLEVHENKIVFVDGSEEDRKKPIMHTFYEAIPSGCCGMTKEGHENLVDAWKRSWEDRGWETVILTEEDARKHPDFDMLEKKLLRLRVNAYNRRCYWRWLAMASAGGGWMSDYDVFPLTLNSELGLELEKDDTFKTYALHVPCLIHASAKEWNRILDLMIDLLPERNRGQNISDMYSLLNLDIEKGRSGMKWAHDVSPRIIYKRNKEGHQWINCEDGWRYLAVHLSHQECALSIKEDRYPEIDSFPSNGRAAVERRSEAGLRLMSDYKDKCMDNDSSQ</sequence>
<evidence type="ECO:0008006" key="2">
    <source>
        <dbReference type="Google" id="ProtNLM"/>
    </source>
</evidence>
<evidence type="ECO:0000313" key="1">
    <source>
        <dbReference type="EMBL" id="CAE0479374.1"/>
    </source>
</evidence>
<dbReference type="EMBL" id="HBIO01031609">
    <property type="protein sequence ID" value="CAE0479374.1"/>
    <property type="molecule type" value="Transcribed_RNA"/>
</dbReference>
<name>A0A7S3QJD5_9STRA</name>
<reference evidence="1" key="1">
    <citation type="submission" date="2021-01" db="EMBL/GenBank/DDBJ databases">
        <authorList>
            <person name="Corre E."/>
            <person name="Pelletier E."/>
            <person name="Niang G."/>
            <person name="Scheremetjew M."/>
            <person name="Finn R."/>
            <person name="Kale V."/>
            <person name="Holt S."/>
            <person name="Cochrane G."/>
            <person name="Meng A."/>
            <person name="Brown T."/>
            <person name="Cohen L."/>
        </authorList>
    </citation>
    <scope>NUCLEOTIDE SEQUENCE</scope>
    <source>
        <strain evidence="1">MM31A-1</strain>
    </source>
</reference>
<protein>
    <recommendedName>
        <fullName evidence="2">Alpha 1,4-glycosyltransferase domain-containing protein</fullName>
    </recommendedName>
</protein>
<organism evidence="1">
    <name type="scientific">Chaetoceros debilis</name>
    <dbReference type="NCBI Taxonomy" id="122233"/>
    <lineage>
        <taxon>Eukaryota</taxon>
        <taxon>Sar</taxon>
        <taxon>Stramenopiles</taxon>
        <taxon>Ochrophyta</taxon>
        <taxon>Bacillariophyta</taxon>
        <taxon>Coscinodiscophyceae</taxon>
        <taxon>Chaetocerotophycidae</taxon>
        <taxon>Chaetocerotales</taxon>
        <taxon>Chaetocerotaceae</taxon>
        <taxon>Chaetoceros</taxon>
    </lineage>
</organism>
<proteinExistence type="predicted"/>